<comment type="caution">
    <text evidence="1">The sequence shown here is derived from an EMBL/GenBank/DDBJ whole genome shotgun (WGS) entry which is preliminary data.</text>
</comment>
<name>A0ABX2AJG6_9BACT</name>
<proteinExistence type="predicted"/>
<accession>A0ABX2AJG6</accession>
<protein>
    <submittedName>
        <fullName evidence="1">Uncharacterized protein</fullName>
    </submittedName>
</protein>
<sequence>MQYAYLQPPANIEQYKNKIKPLDLHLRTGKEPLQLLEKELFQLLEKEPLRLLGKEKKPLPLPEVFNIFIIKAI</sequence>
<dbReference type="Proteomes" id="UP000714420">
    <property type="component" value="Unassembled WGS sequence"/>
</dbReference>
<reference evidence="1 2" key="1">
    <citation type="submission" date="2020-05" db="EMBL/GenBank/DDBJ databases">
        <title>Distinct polysaccharide utilization as determinants for interspecies competition between intestinal Prevotella spp.</title>
        <authorList>
            <person name="Galvez E.J.C."/>
            <person name="Iljazovic A."/>
            <person name="Strowig T."/>
        </authorList>
    </citation>
    <scope>NUCLEOTIDE SEQUENCE [LARGE SCALE GENOMIC DNA]</scope>
    <source>
        <strain evidence="1 2">PMUR</strain>
    </source>
</reference>
<evidence type="ECO:0000313" key="1">
    <source>
        <dbReference type="EMBL" id="NPD91276.1"/>
    </source>
</evidence>
<gene>
    <name evidence="1" type="ORF">HPS56_02735</name>
</gene>
<dbReference type="RefSeq" id="WP_172273472.1">
    <property type="nucleotide sequence ID" value="NZ_CASHFH010000002.1"/>
</dbReference>
<keyword evidence="2" id="KW-1185">Reference proteome</keyword>
<organism evidence="1 2">
    <name type="scientific">Xylanibacter muris</name>
    <dbReference type="NCBI Taxonomy" id="2736290"/>
    <lineage>
        <taxon>Bacteria</taxon>
        <taxon>Pseudomonadati</taxon>
        <taxon>Bacteroidota</taxon>
        <taxon>Bacteroidia</taxon>
        <taxon>Bacteroidales</taxon>
        <taxon>Prevotellaceae</taxon>
        <taxon>Xylanibacter</taxon>
    </lineage>
</organism>
<dbReference type="EMBL" id="JABKKF010000002">
    <property type="protein sequence ID" value="NPD91276.1"/>
    <property type="molecule type" value="Genomic_DNA"/>
</dbReference>
<evidence type="ECO:0000313" key="2">
    <source>
        <dbReference type="Proteomes" id="UP000714420"/>
    </source>
</evidence>